<reference evidence="2" key="1">
    <citation type="journal article" date="2019" name="Sci. Rep.">
        <title>Draft genome of Tanacetum cinerariifolium, the natural source of mosquito coil.</title>
        <authorList>
            <person name="Yamashiro T."/>
            <person name="Shiraishi A."/>
            <person name="Satake H."/>
            <person name="Nakayama K."/>
        </authorList>
    </citation>
    <scope>NUCLEOTIDE SEQUENCE</scope>
</reference>
<dbReference type="EMBL" id="BKCJ010053678">
    <property type="protein sequence ID" value="GEW32274.1"/>
    <property type="molecule type" value="Genomic_DNA"/>
</dbReference>
<proteinExistence type="predicted"/>
<protein>
    <submittedName>
        <fullName evidence="2">Uncharacterized protein</fullName>
    </submittedName>
</protein>
<comment type="caution">
    <text evidence="2">The sequence shown here is derived from an EMBL/GenBank/DDBJ whole genome shotgun (WGS) entry which is preliminary data.</text>
</comment>
<accession>A0A699H186</accession>
<evidence type="ECO:0000256" key="1">
    <source>
        <dbReference type="SAM" id="MobiDB-lite"/>
    </source>
</evidence>
<feature type="region of interest" description="Disordered" evidence="1">
    <location>
        <begin position="326"/>
        <end position="346"/>
    </location>
</feature>
<gene>
    <name evidence="2" type="ORF">Tci_204250</name>
</gene>
<name>A0A699H186_TANCI</name>
<dbReference type="AlphaFoldDB" id="A0A699H186"/>
<feature type="compositionally biased region" description="Polar residues" evidence="1">
    <location>
        <begin position="1"/>
        <end position="13"/>
    </location>
</feature>
<feature type="region of interest" description="Disordered" evidence="1">
    <location>
        <begin position="1"/>
        <end position="71"/>
    </location>
</feature>
<evidence type="ECO:0000313" key="2">
    <source>
        <dbReference type="EMBL" id="GEW32274.1"/>
    </source>
</evidence>
<sequence>MERNIQLVSTGLPSTLDEGTRKSQPLHEGTNIDSKDSMGNKQPIDTELPSMTFDEGTTKTTPRLEGSLRDKDSWENIPLADMEPIHPTVADLLGASAKYQVNETQSSRLRYRSMTKNKGKTSSKVEPDTKPLQLQTLADVQAFILSEDELINKVMKNKCLLLGRTWMRILRDQTDKLVEATISTLNRSSTTIQDLYKGLNVTTQLFKDINAAIKDDPATNKKINEAIETFANILPIPLRIMLSKEETSAAWAKSSTNMAWNLGSRMVVIEISQTALKREVFSLRQDTLKIKSMMTGIYHAFKGQSSLAPFSIPPTQAQPITIITTHPESSQAAPKTDKGKGVATESNEDPLKLVHASIIVRPDLNEGVKVRYMINRKMYYLTNTKMQAYLDKEEKLKKTDEESRLMAISKHEVIKVMQEEAEKIGLDPKKIASSKAGKKFEKAQDSEHQVLKRKDSKKVKRLTELNKKRVEQYMWTMINRIKPETITDVKIYCNTKHVVLSIYMNNNKRNFDVYDPFKFTDFRITKLGQIIQKKKNFIVKDLMTSLSKRYERLKKFFEELRIQPAQPASVPEQASSQTLGRKRKHMELEPEDKVLGLECNQSLPKVFHLLTIWSSKSLNMGSSSRMYLVIMHSKDRMISTRLEQILLYCTWRWTQRSRLKRMKDSP</sequence>
<organism evidence="2">
    <name type="scientific">Tanacetum cinerariifolium</name>
    <name type="common">Dalmatian daisy</name>
    <name type="synonym">Chrysanthemum cinerariifolium</name>
    <dbReference type="NCBI Taxonomy" id="118510"/>
    <lineage>
        <taxon>Eukaryota</taxon>
        <taxon>Viridiplantae</taxon>
        <taxon>Streptophyta</taxon>
        <taxon>Embryophyta</taxon>
        <taxon>Tracheophyta</taxon>
        <taxon>Spermatophyta</taxon>
        <taxon>Magnoliopsida</taxon>
        <taxon>eudicotyledons</taxon>
        <taxon>Gunneridae</taxon>
        <taxon>Pentapetalae</taxon>
        <taxon>asterids</taxon>
        <taxon>campanulids</taxon>
        <taxon>Asterales</taxon>
        <taxon>Asteraceae</taxon>
        <taxon>Asteroideae</taxon>
        <taxon>Anthemideae</taxon>
        <taxon>Anthemidinae</taxon>
        <taxon>Tanacetum</taxon>
    </lineage>
</organism>